<evidence type="ECO:0000256" key="2">
    <source>
        <dbReference type="ARBA" id="ARBA00004648"/>
    </source>
</evidence>
<proteinExistence type="inferred from homology"/>
<comment type="similarity">
    <text evidence="3">Belongs to the peptidase S26B family.</text>
</comment>
<keyword evidence="10" id="KW-0472">Membrane</keyword>
<keyword evidence="7" id="KW-0645">Protease</keyword>
<dbReference type="NCBIfam" id="TIGR02228">
    <property type="entry name" value="sigpep_I_arch"/>
    <property type="match status" value="1"/>
</dbReference>
<dbReference type="AlphaFoldDB" id="A0A7N0VLA3"/>
<dbReference type="EC" id="3.4.21.89" evidence="4"/>
<evidence type="ECO:0000256" key="10">
    <source>
        <dbReference type="ARBA" id="ARBA00023136"/>
    </source>
</evidence>
<comment type="function">
    <text evidence="11">Catalytic component of the signal peptidase complex (SPC) which catalyzes the cleavage of N-terminal signal sequences from nascent proteins as they are translocated into the lumen of the endoplasmic reticulum. Specifically cleaves N-terminal signal peptides that contain a hydrophobic alpha-helix (h-region) shorter than 18-20 amino acids.</text>
</comment>
<dbReference type="InterPro" id="IPR019533">
    <property type="entry name" value="Peptidase_S26"/>
</dbReference>
<protein>
    <recommendedName>
        <fullName evidence="5">Signal peptidase complex catalytic subunit SEC11</fullName>
        <ecNumber evidence="4">3.4.21.89</ecNumber>
    </recommendedName>
    <alternativeName>
        <fullName evidence="6">Signal peptidase complex catalytic subunit sec11</fullName>
    </alternativeName>
</protein>
<feature type="domain" description="Peptidase S24/S26A/S26B/S26C" evidence="12">
    <location>
        <begin position="44"/>
        <end position="91"/>
    </location>
</feature>
<accession>A0A7N0VLA3</accession>
<reference evidence="13" key="1">
    <citation type="submission" date="2021-01" db="UniProtKB">
        <authorList>
            <consortium name="EnsemblPlants"/>
        </authorList>
    </citation>
    <scope>IDENTIFICATION</scope>
</reference>
<dbReference type="Gene3D" id="2.10.109.10">
    <property type="entry name" value="Umud Fragment, subunit A"/>
    <property type="match status" value="1"/>
</dbReference>
<dbReference type="Pfam" id="PF00717">
    <property type="entry name" value="Peptidase_S24"/>
    <property type="match status" value="1"/>
</dbReference>
<evidence type="ECO:0000256" key="9">
    <source>
        <dbReference type="ARBA" id="ARBA00022989"/>
    </source>
</evidence>
<evidence type="ECO:0000259" key="12">
    <source>
        <dbReference type="Pfam" id="PF00717"/>
    </source>
</evidence>
<dbReference type="Proteomes" id="UP000594263">
    <property type="component" value="Unplaced"/>
</dbReference>
<dbReference type="PRINTS" id="PR00728">
    <property type="entry name" value="SIGNALPTASE"/>
</dbReference>
<keyword evidence="14" id="KW-1185">Reference proteome</keyword>
<dbReference type="PANTHER" id="PTHR10806">
    <property type="entry name" value="SIGNAL PEPTIDASE COMPLEX CATALYTIC SUBUNIT SEC11"/>
    <property type="match status" value="1"/>
</dbReference>
<dbReference type="PANTHER" id="PTHR10806:SF6">
    <property type="entry name" value="SIGNAL PEPTIDASE COMPLEX CATALYTIC SUBUNIT SEC11"/>
    <property type="match status" value="1"/>
</dbReference>
<comment type="subcellular location">
    <subcellularLocation>
        <location evidence="2">Endoplasmic reticulum membrane</location>
        <topology evidence="2">Single-pass type II membrane protein</topology>
    </subcellularLocation>
</comment>
<dbReference type="InterPro" id="IPR001733">
    <property type="entry name" value="Peptidase_S26B"/>
</dbReference>
<evidence type="ECO:0000256" key="3">
    <source>
        <dbReference type="ARBA" id="ARBA00011035"/>
    </source>
</evidence>
<evidence type="ECO:0000256" key="7">
    <source>
        <dbReference type="ARBA" id="ARBA00022670"/>
    </source>
</evidence>
<dbReference type="Gramene" id="Kaladp1222s0012.1.v1.1">
    <property type="protein sequence ID" value="Kaladp1222s0012.1.v1.1"/>
    <property type="gene ID" value="Kaladp1222s0012.v1.1"/>
</dbReference>
<sequence>MEMKMGLRRTTTQIINLGVLVSSALVLWKIWVCLCGTVSPLTVVLSGSMEPGFKRGDALLLHMDDSPVRSGDIVVFSVQGQEISIVHRVIKVHQERNVTQVNFILTKGDNNPGDDRWGIYADGQQWVEQKDVLGKVFGVLPYVGWPSIIMNEHPMVKYLLLGSLSLLAIITD</sequence>
<evidence type="ECO:0000256" key="8">
    <source>
        <dbReference type="ARBA" id="ARBA00022692"/>
    </source>
</evidence>
<dbReference type="GO" id="GO:0009003">
    <property type="term" value="F:signal peptidase activity"/>
    <property type="evidence" value="ECO:0007669"/>
    <property type="project" value="UniProtKB-EC"/>
</dbReference>
<dbReference type="GO" id="GO:0006465">
    <property type="term" value="P:signal peptide processing"/>
    <property type="evidence" value="ECO:0007669"/>
    <property type="project" value="InterPro"/>
</dbReference>
<organism evidence="13 14">
    <name type="scientific">Kalanchoe fedtschenkoi</name>
    <name type="common">Lavender scallops</name>
    <name type="synonym">South American air plant</name>
    <dbReference type="NCBI Taxonomy" id="63787"/>
    <lineage>
        <taxon>Eukaryota</taxon>
        <taxon>Viridiplantae</taxon>
        <taxon>Streptophyta</taxon>
        <taxon>Embryophyta</taxon>
        <taxon>Tracheophyta</taxon>
        <taxon>Spermatophyta</taxon>
        <taxon>Magnoliopsida</taxon>
        <taxon>eudicotyledons</taxon>
        <taxon>Gunneridae</taxon>
        <taxon>Pentapetalae</taxon>
        <taxon>Saxifragales</taxon>
        <taxon>Crassulaceae</taxon>
        <taxon>Kalanchoe</taxon>
    </lineage>
</organism>
<evidence type="ECO:0000313" key="13">
    <source>
        <dbReference type="EnsemblPlants" id="Kaladp1222s0012.1.v1.1"/>
    </source>
</evidence>
<dbReference type="SUPFAM" id="SSF51306">
    <property type="entry name" value="LexA/Signal peptidase"/>
    <property type="match status" value="1"/>
</dbReference>
<dbReference type="GO" id="GO:0004252">
    <property type="term" value="F:serine-type endopeptidase activity"/>
    <property type="evidence" value="ECO:0007669"/>
    <property type="project" value="InterPro"/>
</dbReference>
<dbReference type="GO" id="GO:0005787">
    <property type="term" value="C:signal peptidase complex"/>
    <property type="evidence" value="ECO:0007669"/>
    <property type="project" value="TreeGrafter"/>
</dbReference>
<dbReference type="InterPro" id="IPR036286">
    <property type="entry name" value="LexA/Signal_pep-like_sf"/>
</dbReference>
<keyword evidence="9" id="KW-1133">Transmembrane helix</keyword>
<dbReference type="CDD" id="cd06530">
    <property type="entry name" value="S26_SPase_I"/>
    <property type="match status" value="1"/>
</dbReference>
<evidence type="ECO:0000256" key="11">
    <source>
        <dbReference type="ARBA" id="ARBA00045533"/>
    </source>
</evidence>
<keyword evidence="7" id="KW-0378">Hydrolase</keyword>
<keyword evidence="8" id="KW-0812">Transmembrane</keyword>
<evidence type="ECO:0000256" key="1">
    <source>
        <dbReference type="ARBA" id="ARBA00000677"/>
    </source>
</evidence>
<evidence type="ECO:0000256" key="5">
    <source>
        <dbReference type="ARBA" id="ARBA00019685"/>
    </source>
</evidence>
<name>A0A7N0VLA3_KALFE</name>
<evidence type="ECO:0000256" key="4">
    <source>
        <dbReference type="ARBA" id="ARBA00013208"/>
    </source>
</evidence>
<evidence type="ECO:0000256" key="6">
    <source>
        <dbReference type="ARBA" id="ARBA00021755"/>
    </source>
</evidence>
<evidence type="ECO:0000313" key="14">
    <source>
        <dbReference type="Proteomes" id="UP000594263"/>
    </source>
</evidence>
<comment type="catalytic activity">
    <reaction evidence="1">
        <text>Cleavage of hydrophobic, N-terminal signal or leader sequences from secreted and periplasmic proteins.</text>
        <dbReference type="EC" id="3.4.21.89"/>
    </reaction>
</comment>
<dbReference type="OMA" id="WATIIMI"/>
<dbReference type="EnsemblPlants" id="Kaladp1222s0012.1.v1.1">
    <property type="protein sequence ID" value="Kaladp1222s0012.1.v1.1"/>
    <property type="gene ID" value="Kaladp1222s0012.v1.1"/>
</dbReference>
<dbReference type="InterPro" id="IPR015927">
    <property type="entry name" value="Peptidase_S24_S26A/B/C"/>
</dbReference>